<comment type="caution">
    <text evidence="3">The sequence shown here is derived from an EMBL/GenBank/DDBJ whole genome shotgun (WGS) entry which is preliminary data.</text>
</comment>
<name>A0ABT3L5D8_9CYAN</name>
<accession>A0ABT3L5D8</accession>
<evidence type="ECO:0000313" key="3">
    <source>
        <dbReference type="EMBL" id="MCW6036723.1"/>
    </source>
</evidence>
<feature type="domain" description="PRC-barrel" evidence="2">
    <location>
        <begin position="88"/>
        <end position="155"/>
    </location>
</feature>
<dbReference type="Pfam" id="PF05239">
    <property type="entry name" value="PRC"/>
    <property type="match status" value="2"/>
</dbReference>
<dbReference type="Gene3D" id="2.30.30.240">
    <property type="entry name" value="PRC-barrel domain"/>
    <property type="match status" value="2"/>
</dbReference>
<feature type="domain" description="PRC-barrel" evidence="2">
    <location>
        <begin position="9"/>
        <end position="79"/>
    </location>
</feature>
<evidence type="ECO:0000256" key="1">
    <source>
        <dbReference type="SAM" id="MobiDB-lite"/>
    </source>
</evidence>
<reference evidence="3 4" key="1">
    <citation type="submission" date="2021-08" db="EMBL/GenBank/DDBJ databases">
        <title>Draft genome sequence of Spirulina subsalsa with high tolerance to salinity and hype-accumulation of phycocyanin.</title>
        <authorList>
            <person name="Pei H."/>
            <person name="Jiang L."/>
        </authorList>
    </citation>
    <scope>NUCLEOTIDE SEQUENCE [LARGE SCALE GENOMIC DNA]</scope>
    <source>
        <strain evidence="3 4">FACHB-351</strain>
    </source>
</reference>
<dbReference type="EMBL" id="JAIHOM010000044">
    <property type="protein sequence ID" value="MCW6036723.1"/>
    <property type="molecule type" value="Genomic_DNA"/>
</dbReference>
<dbReference type="RefSeq" id="WP_265264527.1">
    <property type="nucleotide sequence ID" value="NZ_JAIHOM010000044.1"/>
</dbReference>
<feature type="region of interest" description="Disordered" evidence="1">
    <location>
        <begin position="220"/>
        <end position="254"/>
    </location>
</feature>
<keyword evidence="4" id="KW-1185">Reference proteome</keyword>
<dbReference type="PANTHER" id="PTHR36740">
    <property type="entry name" value="PRC DOMAIN-CONTAINING PROTEIN"/>
    <property type="match status" value="1"/>
</dbReference>
<dbReference type="SUPFAM" id="SSF50346">
    <property type="entry name" value="PRC-barrel domain"/>
    <property type="match status" value="2"/>
</dbReference>
<dbReference type="InterPro" id="IPR011033">
    <property type="entry name" value="PRC_barrel-like_sf"/>
</dbReference>
<protein>
    <submittedName>
        <fullName evidence="3">PRC-barrel domain-containing protein</fullName>
    </submittedName>
</protein>
<proteinExistence type="predicted"/>
<gene>
    <name evidence="3" type="ORF">K4A83_10680</name>
</gene>
<dbReference type="PANTHER" id="PTHR36740:SF1">
    <property type="entry name" value="PRC-BARREL DOMAIN-CONTAINING PROTEIN"/>
    <property type="match status" value="1"/>
</dbReference>
<sequence>MNNPQTIIQQSKIIERLILDRNTTAKLGTVDQFWIDPQGHVVEGLICRHGFLNQQKKYISWSQVQTIGEDSILVDSSEKSKQKPGKFSLIIGHELWSNEGNKIGKLVDFVFQRNTGKIQGYLFVKEGWKGALFEGVYILSPLGISSVGDQRILVLQAALDKAEKYQDGLGQQFEQAMQFLQEDYQKTQQEIEATLDATRDKTRQAAERLKDTAQFMTQLLRNNEAEPSELSTPENDIIAEENSENIDSETIKEE</sequence>
<dbReference type="InterPro" id="IPR027275">
    <property type="entry name" value="PRC-brl_dom"/>
</dbReference>
<dbReference type="Proteomes" id="UP001526426">
    <property type="component" value="Unassembled WGS sequence"/>
</dbReference>
<feature type="compositionally biased region" description="Acidic residues" evidence="1">
    <location>
        <begin position="237"/>
        <end position="247"/>
    </location>
</feature>
<evidence type="ECO:0000259" key="2">
    <source>
        <dbReference type="Pfam" id="PF05239"/>
    </source>
</evidence>
<organism evidence="3 4">
    <name type="scientific">Spirulina subsalsa FACHB-351</name>
    <dbReference type="NCBI Taxonomy" id="234711"/>
    <lineage>
        <taxon>Bacteria</taxon>
        <taxon>Bacillati</taxon>
        <taxon>Cyanobacteriota</taxon>
        <taxon>Cyanophyceae</taxon>
        <taxon>Spirulinales</taxon>
        <taxon>Spirulinaceae</taxon>
        <taxon>Spirulina</taxon>
    </lineage>
</organism>
<evidence type="ECO:0000313" key="4">
    <source>
        <dbReference type="Proteomes" id="UP001526426"/>
    </source>
</evidence>